<feature type="domain" description="Class II aldolase/adducin N-terminal" evidence="1">
    <location>
        <begin position="7"/>
        <end position="209"/>
    </location>
</feature>
<evidence type="ECO:0000313" key="2">
    <source>
        <dbReference type="EMBL" id="MFC4722888.1"/>
    </source>
</evidence>
<organism evidence="2 3">
    <name type="scientific">Geojedonia litorea</name>
    <dbReference type="NCBI Taxonomy" id="1268269"/>
    <lineage>
        <taxon>Bacteria</taxon>
        <taxon>Pseudomonadati</taxon>
        <taxon>Bacteroidota</taxon>
        <taxon>Flavobacteriia</taxon>
        <taxon>Flavobacteriales</taxon>
        <taxon>Flavobacteriaceae</taxon>
        <taxon>Geojedonia</taxon>
    </lineage>
</organism>
<accession>A0ABV9N7A3</accession>
<reference evidence="3" key="1">
    <citation type="journal article" date="2019" name="Int. J. Syst. Evol. Microbiol.">
        <title>The Global Catalogue of Microorganisms (GCM) 10K type strain sequencing project: providing services to taxonomists for standard genome sequencing and annotation.</title>
        <authorList>
            <consortium name="The Broad Institute Genomics Platform"/>
            <consortium name="The Broad Institute Genome Sequencing Center for Infectious Disease"/>
            <person name="Wu L."/>
            <person name="Ma J."/>
        </authorList>
    </citation>
    <scope>NUCLEOTIDE SEQUENCE [LARGE SCALE GENOMIC DNA]</scope>
    <source>
        <strain evidence="3">CCUG 63682</strain>
    </source>
</reference>
<dbReference type="EMBL" id="JBHSGP010000014">
    <property type="protein sequence ID" value="MFC4722888.1"/>
    <property type="molecule type" value="Genomic_DNA"/>
</dbReference>
<evidence type="ECO:0000259" key="1">
    <source>
        <dbReference type="SMART" id="SM01007"/>
    </source>
</evidence>
<dbReference type="SMART" id="SM01007">
    <property type="entry name" value="Aldolase_II"/>
    <property type="match status" value="1"/>
</dbReference>
<dbReference type="InterPro" id="IPR001303">
    <property type="entry name" value="Aldolase_II/adducin_N"/>
</dbReference>
<dbReference type="RefSeq" id="WP_387963780.1">
    <property type="nucleotide sequence ID" value="NZ_JBHSGP010000014.1"/>
</dbReference>
<dbReference type="Gene3D" id="3.40.225.10">
    <property type="entry name" value="Class II aldolase/adducin N-terminal domain"/>
    <property type="match status" value="1"/>
</dbReference>
<dbReference type="SUPFAM" id="SSF53639">
    <property type="entry name" value="AraD/HMP-PK domain-like"/>
    <property type="match status" value="1"/>
</dbReference>
<evidence type="ECO:0000313" key="3">
    <source>
        <dbReference type="Proteomes" id="UP001595953"/>
    </source>
</evidence>
<dbReference type="InterPro" id="IPR036409">
    <property type="entry name" value="Aldolase_II/adducin_N_sf"/>
</dbReference>
<dbReference type="Proteomes" id="UP001595953">
    <property type="component" value="Unassembled WGS sequence"/>
</dbReference>
<keyword evidence="3" id="KW-1185">Reference proteome</keyword>
<proteinExistence type="predicted"/>
<name>A0ABV9N7A3_9FLAO</name>
<comment type="caution">
    <text evidence="2">The sequence shown here is derived from an EMBL/GenBank/DDBJ whole genome shotgun (WGS) entry which is preliminary data.</text>
</comment>
<sequence>MNQELEKFIRMSNYAGERFDLIQAGGGNTSVKLDNNQMIIKASGYLLSEVDENTGYALVDNSKILSIIEDPTIINISNKRLRDQKGSEAVNNAQITEGPRPSIETYLHSLLYKYTLHVHAISVNMLTSVKNWEDLLNRIAPEVLLIKYETPGIDLAIEMNAQMKLYVKKYHKKPSIICLQNHGLIITSNSFESVQELTEEFINKVETFLKIDFKAYKATNILSKAVNKHSNELLMSYLSEDAYINSILKSNKELFFKKPFCPDGYVFCGYKALEYTGDQSVIDYLKEYKQLPKLIIYNKHLYIVSKDLKKAKMIEDVLKNNLLILKQVKEEIVFLDDAEIAYLGNWDAEKYRQNL</sequence>
<dbReference type="Pfam" id="PF00596">
    <property type="entry name" value="Aldolase_II"/>
    <property type="match status" value="1"/>
</dbReference>
<protein>
    <submittedName>
        <fullName evidence="2">Class II aldolase/adducin family protein</fullName>
    </submittedName>
</protein>
<gene>
    <name evidence="2" type="ORF">ACFO5O_11185</name>
</gene>